<dbReference type="CDD" id="cd07377">
    <property type="entry name" value="WHTH_GntR"/>
    <property type="match status" value="1"/>
</dbReference>
<dbReference type="RefSeq" id="WP_025313447.1">
    <property type="nucleotide sequence ID" value="NZ_CP004372.1"/>
</dbReference>
<dbReference type="PANTHER" id="PTHR43537:SF49">
    <property type="entry name" value="TRANSCRIPTIONAL REGULATORY PROTEIN"/>
    <property type="match status" value="1"/>
</dbReference>
<dbReference type="PROSITE" id="PS50949">
    <property type="entry name" value="HTH_GNTR"/>
    <property type="match status" value="1"/>
</dbReference>
<evidence type="ECO:0000256" key="1">
    <source>
        <dbReference type="ARBA" id="ARBA00023015"/>
    </source>
</evidence>
<dbReference type="GO" id="GO:0003677">
    <property type="term" value="F:DNA binding"/>
    <property type="evidence" value="ECO:0007669"/>
    <property type="project" value="UniProtKB-KW"/>
</dbReference>
<dbReference type="Pfam" id="PF00392">
    <property type="entry name" value="GntR"/>
    <property type="match status" value="1"/>
</dbReference>
<dbReference type="PRINTS" id="PR00035">
    <property type="entry name" value="HTHGNTR"/>
</dbReference>
<dbReference type="InterPro" id="IPR000524">
    <property type="entry name" value="Tscrpt_reg_HTH_GntR"/>
</dbReference>
<keyword evidence="3" id="KW-0804">Transcription</keyword>
<proteinExistence type="predicted"/>
<dbReference type="Gene3D" id="1.10.10.10">
    <property type="entry name" value="Winged helix-like DNA-binding domain superfamily/Winged helix DNA-binding domain"/>
    <property type="match status" value="1"/>
</dbReference>
<evidence type="ECO:0000256" key="3">
    <source>
        <dbReference type="ARBA" id="ARBA00023163"/>
    </source>
</evidence>
<gene>
    <name evidence="5" type="ORF">roselon_03598</name>
</gene>
<dbReference type="PANTHER" id="PTHR43537">
    <property type="entry name" value="TRANSCRIPTIONAL REGULATOR, GNTR FAMILY"/>
    <property type="match status" value="1"/>
</dbReference>
<protein>
    <recommendedName>
        <fullName evidence="4">HTH gntR-type domain-containing protein</fullName>
    </recommendedName>
</protein>
<dbReference type="KEGG" id="red:roselon_03598"/>
<evidence type="ECO:0000259" key="4">
    <source>
        <dbReference type="PROSITE" id="PS50949"/>
    </source>
</evidence>
<feature type="domain" description="HTH gntR-type" evidence="4">
    <location>
        <begin position="7"/>
        <end position="74"/>
    </location>
</feature>
<sequence length="251" mass="26816">MADAARNAQSHKALMGLRSIVLGGEVAPGQRLSEPTLSARLGISRTPLRQAIQQLVEEGLLERVPSGGVRVRALSIVDVVDAIELRGVIEGTAARLAAERGAPVADLRACRSVADEIDIALGQSAADVDFERYAALNDRFHDLVNGLCGSEMVMREYQRITALPMARPSAFLQAQAAMSEIRQSLFGAQEQHRAVLQAIEAREGSRAEAICREHARLAHANLKAVLDARRSVQDTVPGLSLVSDTGRVGGG</sequence>
<evidence type="ECO:0000313" key="6">
    <source>
        <dbReference type="Proteomes" id="UP000019593"/>
    </source>
</evidence>
<evidence type="ECO:0000256" key="2">
    <source>
        <dbReference type="ARBA" id="ARBA00023125"/>
    </source>
</evidence>
<dbReference type="InterPro" id="IPR008920">
    <property type="entry name" value="TF_FadR/GntR_C"/>
</dbReference>
<dbReference type="OrthoDB" id="7620579at2"/>
<dbReference type="PATRIC" id="fig|1294273.3.peg.3553"/>
<dbReference type="SMART" id="SM00345">
    <property type="entry name" value="HTH_GNTR"/>
    <property type="match status" value="1"/>
</dbReference>
<keyword evidence="6" id="KW-1185">Reference proteome</keyword>
<keyword evidence="1" id="KW-0805">Transcription regulation</keyword>
<dbReference type="STRING" id="1294273.roselon_03598"/>
<dbReference type="HOGENOM" id="CLU_017584_5_1_5"/>
<keyword evidence="2" id="KW-0238">DNA-binding</keyword>
<name>W8RWW5_9RHOB</name>
<dbReference type="SMART" id="SM00895">
    <property type="entry name" value="FCD"/>
    <property type="match status" value="1"/>
</dbReference>
<dbReference type="InterPro" id="IPR011711">
    <property type="entry name" value="GntR_C"/>
</dbReference>
<dbReference type="SUPFAM" id="SSF48008">
    <property type="entry name" value="GntR ligand-binding domain-like"/>
    <property type="match status" value="1"/>
</dbReference>
<dbReference type="InterPro" id="IPR036390">
    <property type="entry name" value="WH_DNA-bd_sf"/>
</dbReference>
<dbReference type="Gene3D" id="1.20.120.530">
    <property type="entry name" value="GntR ligand-binding domain-like"/>
    <property type="match status" value="1"/>
</dbReference>
<dbReference type="InterPro" id="IPR036388">
    <property type="entry name" value="WH-like_DNA-bd_sf"/>
</dbReference>
<dbReference type="Pfam" id="PF07729">
    <property type="entry name" value="FCD"/>
    <property type="match status" value="1"/>
</dbReference>
<accession>W8RWW5</accession>
<dbReference type="GO" id="GO:0003700">
    <property type="term" value="F:DNA-binding transcription factor activity"/>
    <property type="evidence" value="ECO:0007669"/>
    <property type="project" value="InterPro"/>
</dbReference>
<dbReference type="AlphaFoldDB" id="W8RWW5"/>
<organism evidence="5 6">
    <name type="scientific">Roseicyclus elongatus DSM 19469</name>
    <dbReference type="NCBI Taxonomy" id="1294273"/>
    <lineage>
        <taxon>Bacteria</taxon>
        <taxon>Pseudomonadati</taxon>
        <taxon>Pseudomonadota</taxon>
        <taxon>Alphaproteobacteria</taxon>
        <taxon>Rhodobacterales</taxon>
        <taxon>Roseobacteraceae</taxon>
        <taxon>Roseicyclus</taxon>
    </lineage>
</organism>
<dbReference type="EMBL" id="CP004372">
    <property type="protein sequence ID" value="AHM05843.1"/>
    <property type="molecule type" value="Genomic_DNA"/>
</dbReference>
<reference evidence="5 6" key="1">
    <citation type="submission" date="2013-03" db="EMBL/GenBank/DDBJ databases">
        <authorList>
            <person name="Fiebig A."/>
            <person name="Goeker M."/>
            <person name="Klenk H.-P.P."/>
        </authorList>
    </citation>
    <scope>NUCLEOTIDE SEQUENCE [LARGE SCALE GENOMIC DNA]</scope>
    <source>
        <strain evidence="6">DSM 19469</strain>
    </source>
</reference>
<dbReference type="Proteomes" id="UP000019593">
    <property type="component" value="Chromosome"/>
</dbReference>
<dbReference type="eggNOG" id="COG1802">
    <property type="taxonomic scope" value="Bacteria"/>
</dbReference>
<dbReference type="SUPFAM" id="SSF46785">
    <property type="entry name" value="Winged helix' DNA-binding domain"/>
    <property type="match status" value="1"/>
</dbReference>
<evidence type="ECO:0000313" key="5">
    <source>
        <dbReference type="EMBL" id="AHM05843.1"/>
    </source>
</evidence>